<gene>
    <name evidence="1" type="ORF">NPIL_472321</name>
</gene>
<protein>
    <submittedName>
        <fullName evidence="1">Uncharacterized protein</fullName>
    </submittedName>
</protein>
<sequence>MLFPGYPLDFLFGRITGKQKYVALSQQLHGDASFMRIIPEIGQHNFGRVLCIVRKDLRAGCTISYERENQDPAFLVPINDVGKYQLHLEIVLFPIRIFRNAISNEDAL</sequence>
<name>A0A8X6MT01_NEPPI</name>
<organism evidence="1 2">
    <name type="scientific">Nephila pilipes</name>
    <name type="common">Giant wood spider</name>
    <name type="synonym">Nephila maculata</name>
    <dbReference type="NCBI Taxonomy" id="299642"/>
    <lineage>
        <taxon>Eukaryota</taxon>
        <taxon>Metazoa</taxon>
        <taxon>Ecdysozoa</taxon>
        <taxon>Arthropoda</taxon>
        <taxon>Chelicerata</taxon>
        <taxon>Arachnida</taxon>
        <taxon>Araneae</taxon>
        <taxon>Araneomorphae</taxon>
        <taxon>Entelegynae</taxon>
        <taxon>Araneoidea</taxon>
        <taxon>Nephilidae</taxon>
        <taxon>Nephila</taxon>
    </lineage>
</organism>
<dbReference type="AlphaFoldDB" id="A0A8X6MT01"/>
<evidence type="ECO:0000313" key="2">
    <source>
        <dbReference type="Proteomes" id="UP000887013"/>
    </source>
</evidence>
<proteinExistence type="predicted"/>
<dbReference type="EMBL" id="BMAW01050611">
    <property type="protein sequence ID" value="GFS76218.1"/>
    <property type="molecule type" value="Genomic_DNA"/>
</dbReference>
<keyword evidence="2" id="KW-1185">Reference proteome</keyword>
<dbReference type="Proteomes" id="UP000887013">
    <property type="component" value="Unassembled WGS sequence"/>
</dbReference>
<accession>A0A8X6MT01</accession>
<reference evidence="1" key="1">
    <citation type="submission" date="2020-08" db="EMBL/GenBank/DDBJ databases">
        <title>Multicomponent nature underlies the extraordinary mechanical properties of spider dragline silk.</title>
        <authorList>
            <person name="Kono N."/>
            <person name="Nakamura H."/>
            <person name="Mori M."/>
            <person name="Yoshida Y."/>
            <person name="Ohtoshi R."/>
            <person name="Malay A.D."/>
            <person name="Moran D.A.P."/>
            <person name="Tomita M."/>
            <person name="Numata K."/>
            <person name="Arakawa K."/>
        </authorList>
    </citation>
    <scope>NUCLEOTIDE SEQUENCE</scope>
</reference>
<comment type="caution">
    <text evidence="1">The sequence shown here is derived from an EMBL/GenBank/DDBJ whole genome shotgun (WGS) entry which is preliminary data.</text>
</comment>
<evidence type="ECO:0000313" key="1">
    <source>
        <dbReference type="EMBL" id="GFS76218.1"/>
    </source>
</evidence>